<name>A0ABP6AUY8_STRLO</name>
<accession>A0ABP6AUY8</accession>
<organism evidence="2 3">
    <name type="scientific">Streptomyces longisporus</name>
    <dbReference type="NCBI Taxonomy" id="1948"/>
    <lineage>
        <taxon>Bacteria</taxon>
        <taxon>Bacillati</taxon>
        <taxon>Actinomycetota</taxon>
        <taxon>Actinomycetes</taxon>
        <taxon>Kitasatosporales</taxon>
        <taxon>Streptomycetaceae</taxon>
        <taxon>Streptomyces</taxon>
    </lineage>
</organism>
<evidence type="ECO:0000313" key="2">
    <source>
        <dbReference type="EMBL" id="GAA2524230.1"/>
    </source>
</evidence>
<evidence type="ECO:0000313" key="3">
    <source>
        <dbReference type="Proteomes" id="UP001501777"/>
    </source>
</evidence>
<reference evidence="3" key="1">
    <citation type="journal article" date="2019" name="Int. J. Syst. Evol. Microbiol.">
        <title>The Global Catalogue of Microorganisms (GCM) 10K type strain sequencing project: providing services to taxonomists for standard genome sequencing and annotation.</title>
        <authorList>
            <consortium name="The Broad Institute Genomics Platform"/>
            <consortium name="The Broad Institute Genome Sequencing Center for Infectious Disease"/>
            <person name="Wu L."/>
            <person name="Ma J."/>
        </authorList>
    </citation>
    <scope>NUCLEOTIDE SEQUENCE [LARGE SCALE GENOMIC DNA]</scope>
    <source>
        <strain evidence="3">JCM 4395</strain>
    </source>
</reference>
<dbReference type="EMBL" id="BAAASG010000040">
    <property type="protein sequence ID" value="GAA2524230.1"/>
    <property type="molecule type" value="Genomic_DNA"/>
</dbReference>
<protein>
    <submittedName>
        <fullName evidence="2">Uncharacterized protein</fullName>
    </submittedName>
</protein>
<comment type="caution">
    <text evidence="2">The sequence shown here is derived from an EMBL/GenBank/DDBJ whole genome shotgun (WGS) entry which is preliminary data.</text>
</comment>
<keyword evidence="3" id="KW-1185">Reference proteome</keyword>
<proteinExistence type="predicted"/>
<feature type="region of interest" description="Disordered" evidence="1">
    <location>
        <begin position="67"/>
        <end position="100"/>
    </location>
</feature>
<gene>
    <name evidence="2" type="ORF">GCM10010276_89450</name>
</gene>
<feature type="compositionally biased region" description="Basic and acidic residues" evidence="1">
    <location>
        <begin position="68"/>
        <end position="92"/>
    </location>
</feature>
<sequence length="100" mass="11473">MDVAHTFDDLVEMQQAADEAHAQVLELRDRYGRPTETPWSQEQTETYEKAWQHWWKAADEVQAAVTKHAKDEDKSRFDVEAAVRTKARHPEPEPAEAAAS</sequence>
<dbReference type="Proteomes" id="UP001501777">
    <property type="component" value="Unassembled WGS sequence"/>
</dbReference>
<evidence type="ECO:0000256" key="1">
    <source>
        <dbReference type="SAM" id="MobiDB-lite"/>
    </source>
</evidence>